<dbReference type="Pfam" id="PF13148">
    <property type="entry name" value="DUF3987"/>
    <property type="match status" value="1"/>
</dbReference>
<name>A0AAP9T1C7_9GAMM</name>
<gene>
    <name evidence="2" type="ORF">FX987_02535</name>
</gene>
<keyword evidence="1" id="KW-0175">Coiled coil</keyword>
<reference evidence="2 3" key="1">
    <citation type="submission" date="2019-12" db="EMBL/GenBank/DDBJ databases">
        <title>Genome sequencing and assembly of endphytes of Porphyra tenera.</title>
        <authorList>
            <person name="Park J.M."/>
            <person name="Shin R."/>
            <person name="Jo S.H."/>
        </authorList>
    </citation>
    <scope>NUCLEOTIDE SEQUENCE [LARGE SCALE GENOMIC DNA]</scope>
    <source>
        <strain evidence="2 3">GPM3</strain>
    </source>
</reference>
<feature type="coiled-coil region" evidence="1">
    <location>
        <begin position="100"/>
        <end position="134"/>
    </location>
</feature>
<evidence type="ECO:0000256" key="1">
    <source>
        <dbReference type="SAM" id="Coils"/>
    </source>
</evidence>
<protein>
    <recommendedName>
        <fullName evidence="4">DUF3987 domain-containing protein</fullName>
    </recommendedName>
</protein>
<proteinExistence type="predicted"/>
<evidence type="ECO:0000313" key="3">
    <source>
        <dbReference type="Proteomes" id="UP000509761"/>
    </source>
</evidence>
<dbReference type="InterPro" id="IPR025048">
    <property type="entry name" value="DUF3987"/>
</dbReference>
<dbReference type="Proteomes" id="UP000509761">
    <property type="component" value="Chromosome"/>
</dbReference>
<dbReference type="AlphaFoldDB" id="A0AAP9T1C7"/>
<dbReference type="EMBL" id="CP054580">
    <property type="protein sequence ID" value="QKS24753.1"/>
    <property type="molecule type" value="Genomic_DNA"/>
</dbReference>
<sequence>MIYPMKPHGQLLLTTGQLHLTEPADSRFAKTVMELSHHLQVPTGMPMYALLSVISTTCQGRYRIKLPTNQVRPLSLAILIIVSSGGRKSTLLKHILAPLLKVEREERQAYRQRLEEQEAKIAQWEAERDGLLRFLKRQRSKGLSTDMDKNALKLHDSGRPDRPRRFRLAFEDATDASLFTHLAHEMPSASLITAEGKTLFDSAMFKAFGKLNALLSGDRITVDRANKAPLELDEVSLGILAMTQPGVLQAHLEKRGDEAREAGLYARLLVSQPESLSGQRFLNPEAPALTWDSWQEGKARLETLARENRQLLFAPEMEPTLLAFDDEASQMWVQYYNEIEAEMQPGGRFEHSQDHASKLAEIAARTAGSLHLFEGEEGFIRSKTLLQAIDLCNWSSTHFHSVFQPLPQACRDAEQLNTWFQDHRNRGIQFLRRTSVRQCCPSALRNRDRLLAAIEELQMSGHVLQFMDRKTAMLNIMPERGQNYY</sequence>
<accession>A0AAP9T1C7</accession>
<evidence type="ECO:0008006" key="4">
    <source>
        <dbReference type="Google" id="ProtNLM"/>
    </source>
</evidence>
<organism evidence="2 3">
    <name type="scientific">Vreelandella titanicae</name>
    <dbReference type="NCBI Taxonomy" id="664683"/>
    <lineage>
        <taxon>Bacteria</taxon>
        <taxon>Pseudomonadati</taxon>
        <taxon>Pseudomonadota</taxon>
        <taxon>Gammaproteobacteria</taxon>
        <taxon>Oceanospirillales</taxon>
        <taxon>Halomonadaceae</taxon>
        <taxon>Vreelandella</taxon>
    </lineage>
</organism>
<evidence type="ECO:0000313" key="2">
    <source>
        <dbReference type="EMBL" id="QKS24753.1"/>
    </source>
</evidence>
<keyword evidence="3" id="KW-1185">Reference proteome</keyword>
<dbReference type="RefSeq" id="WP_174788283.1">
    <property type="nucleotide sequence ID" value="NZ_CP054580.1"/>
</dbReference>